<organism evidence="1 2">
    <name type="scientific">Paenibacillus algorifonticola</name>
    <dbReference type="NCBI Taxonomy" id="684063"/>
    <lineage>
        <taxon>Bacteria</taxon>
        <taxon>Bacillati</taxon>
        <taxon>Bacillota</taxon>
        <taxon>Bacilli</taxon>
        <taxon>Bacillales</taxon>
        <taxon>Paenibacillaceae</taxon>
        <taxon>Paenibacillus</taxon>
    </lineage>
</organism>
<reference evidence="2" key="1">
    <citation type="submission" date="2016-10" db="EMBL/GenBank/DDBJ databases">
        <authorList>
            <person name="Varghese N."/>
            <person name="Submissions S."/>
        </authorList>
    </citation>
    <scope>NUCLEOTIDE SEQUENCE [LARGE SCALE GENOMIC DNA]</scope>
    <source>
        <strain evidence="2">CGMCC 1.10223</strain>
    </source>
</reference>
<gene>
    <name evidence="1" type="ORF">SAMN04487969_12554</name>
</gene>
<keyword evidence="2" id="KW-1185">Reference proteome</keyword>
<proteinExistence type="predicted"/>
<dbReference type="Proteomes" id="UP000183410">
    <property type="component" value="Unassembled WGS sequence"/>
</dbReference>
<evidence type="ECO:0000313" key="2">
    <source>
        <dbReference type="Proteomes" id="UP000183410"/>
    </source>
</evidence>
<dbReference type="EMBL" id="FONN01000025">
    <property type="protein sequence ID" value="SFF31834.1"/>
    <property type="molecule type" value="Genomic_DNA"/>
</dbReference>
<name>A0A1I2HNV8_9BACL</name>
<protein>
    <submittedName>
        <fullName evidence="1">Uncharacterized protein</fullName>
    </submittedName>
</protein>
<dbReference type="AlphaFoldDB" id="A0A1I2HNV8"/>
<sequence>MGEKLGRLQATGLFYQFIHKLLWQLKSEEKSFEKADFVTSEIRYLLDHYQAGIRYACANDKLCDGYTGWRYRHNRKCALFLVFIDEIVLVEIGEGVLGSFLQFRPSSLINGRIQQLNRSSLLQVAVNDNFISLLQHLANPSGERMDEGKLVRVFYR</sequence>
<accession>A0A1I2HNV8</accession>
<evidence type="ECO:0000313" key="1">
    <source>
        <dbReference type="EMBL" id="SFF31834.1"/>
    </source>
</evidence>